<comment type="similarity">
    <text evidence="2">Belongs to the NAD(P)-dependent epimerase/dehydratase family. Dihydroflavonol-4-reductase subfamily.</text>
</comment>
<organism evidence="4 5">
    <name type="scientific">Metschnikowia aff. pulcherrima</name>
    <dbReference type="NCBI Taxonomy" id="2163413"/>
    <lineage>
        <taxon>Eukaryota</taxon>
        <taxon>Fungi</taxon>
        <taxon>Dikarya</taxon>
        <taxon>Ascomycota</taxon>
        <taxon>Saccharomycotina</taxon>
        <taxon>Pichiomycetes</taxon>
        <taxon>Metschnikowiaceae</taxon>
        <taxon>Metschnikowia</taxon>
    </lineage>
</organism>
<evidence type="ECO:0000313" key="5">
    <source>
        <dbReference type="Proteomes" id="UP000292447"/>
    </source>
</evidence>
<accession>A0A4P6XV37</accession>
<dbReference type="STRING" id="2163413.A0A4P6XV37"/>
<dbReference type="InterPro" id="IPR001509">
    <property type="entry name" value="Epimerase_deHydtase"/>
</dbReference>
<dbReference type="Proteomes" id="UP000292447">
    <property type="component" value="Chromosome V"/>
</dbReference>
<gene>
    <name evidence="4" type="primary">MPUL0E01480</name>
    <name evidence="4" type="ORF">METSCH_E01480</name>
</gene>
<dbReference type="SMR" id="A0A4P6XV37"/>
<dbReference type="GO" id="GO:0016616">
    <property type="term" value="F:oxidoreductase activity, acting on the CH-OH group of donors, NAD or NADP as acceptor"/>
    <property type="evidence" value="ECO:0007669"/>
    <property type="project" value="TreeGrafter"/>
</dbReference>
<reference evidence="5" key="1">
    <citation type="submission" date="2019-03" db="EMBL/GenBank/DDBJ databases">
        <title>Snf2 controls pulcherriminic acid biosynthesis and connects pigmentation and antifungal activity of the yeast Metschnikowia pulcherrima.</title>
        <authorList>
            <person name="Gore-Lloyd D."/>
            <person name="Sumann I."/>
            <person name="Brachmann A.O."/>
            <person name="Schneeberger K."/>
            <person name="Ortiz-Merino R.A."/>
            <person name="Moreno-Beltran M."/>
            <person name="Schlaefli M."/>
            <person name="Kirner P."/>
            <person name="Santos Kron A."/>
            <person name="Wolfe K.H."/>
            <person name="Piel J."/>
            <person name="Ahrens C.H."/>
            <person name="Henk D."/>
            <person name="Freimoser F.M."/>
        </authorList>
    </citation>
    <scope>NUCLEOTIDE SEQUENCE [LARGE SCALE GENOMIC DNA]</scope>
    <source>
        <strain evidence="5">APC 1.2</strain>
    </source>
</reference>
<keyword evidence="1" id="KW-0560">Oxidoreductase</keyword>
<dbReference type="PANTHER" id="PTHR10366">
    <property type="entry name" value="NAD DEPENDENT EPIMERASE/DEHYDRATASE"/>
    <property type="match status" value="1"/>
</dbReference>
<evidence type="ECO:0000313" key="4">
    <source>
        <dbReference type="EMBL" id="QBM89911.1"/>
    </source>
</evidence>
<dbReference type="SUPFAM" id="SSF51735">
    <property type="entry name" value="NAD(P)-binding Rossmann-fold domains"/>
    <property type="match status" value="1"/>
</dbReference>
<dbReference type="FunFam" id="3.40.50.720:FF:000191">
    <property type="entry name" value="Methylglyoxal reductase (NADPH-dependent)"/>
    <property type="match status" value="1"/>
</dbReference>
<sequence>MTVTPTSVFVSGATGFIAQHIIKLLIDKGYNVVGTVRSTEKGENLKKLFGDAFTYEIVEDVEPEGAFDEALKKHPEVTVFLHIASPFHFKATDVEKELLLPAVNGTKNALKAIKEHGPQIKKVVVTSSFAAITDLSKTNDPSHVDTEESWNPVTWEEAKKAPLEGYFGSKTFAEKAAWDFVKEEKPNFSINYVNPVYVFGPQTFTSEIKDELNTSSEIINGLLKLGKDGDVPSAAGYFVDVRDVAKAHLVAFEKDLKNERLLLSSEKFTGQDLLDVLNSSFESLKNKLPIGNPGAGKDQAKKTALADNSKTREILGFPLIDLKTSVVDTVAQILKARGLN</sequence>
<keyword evidence="5" id="KW-1185">Reference proteome</keyword>
<proteinExistence type="inferred from homology"/>
<name>A0A4P6XV37_9ASCO</name>
<dbReference type="InterPro" id="IPR050425">
    <property type="entry name" value="NAD(P)_dehydrat-like"/>
</dbReference>
<protein>
    <submittedName>
        <fullName evidence="4">NADPH-dependent methylglyoxal reductase</fullName>
    </submittedName>
</protein>
<dbReference type="PANTHER" id="PTHR10366:SF564">
    <property type="entry name" value="STEROL-4-ALPHA-CARBOXYLATE 3-DEHYDROGENASE, DECARBOXYLATING"/>
    <property type="match status" value="1"/>
</dbReference>
<feature type="domain" description="NAD-dependent epimerase/dehydratase" evidence="3">
    <location>
        <begin position="8"/>
        <end position="255"/>
    </location>
</feature>
<dbReference type="AlphaFoldDB" id="A0A4P6XV37"/>
<dbReference type="Gene3D" id="3.40.50.720">
    <property type="entry name" value="NAD(P)-binding Rossmann-like Domain"/>
    <property type="match status" value="1"/>
</dbReference>
<dbReference type="Pfam" id="PF01370">
    <property type="entry name" value="Epimerase"/>
    <property type="match status" value="1"/>
</dbReference>
<evidence type="ECO:0000256" key="1">
    <source>
        <dbReference type="ARBA" id="ARBA00023002"/>
    </source>
</evidence>
<evidence type="ECO:0000256" key="2">
    <source>
        <dbReference type="ARBA" id="ARBA00023445"/>
    </source>
</evidence>
<dbReference type="EMBL" id="CP034460">
    <property type="protein sequence ID" value="QBM89911.1"/>
    <property type="molecule type" value="Genomic_DNA"/>
</dbReference>
<dbReference type="CDD" id="cd05227">
    <property type="entry name" value="AR_SDR_e"/>
    <property type="match status" value="1"/>
</dbReference>
<evidence type="ECO:0000259" key="3">
    <source>
        <dbReference type="Pfam" id="PF01370"/>
    </source>
</evidence>
<dbReference type="InterPro" id="IPR036291">
    <property type="entry name" value="NAD(P)-bd_dom_sf"/>
</dbReference>